<feature type="compositionally biased region" description="Low complexity" evidence="1">
    <location>
        <begin position="113"/>
        <end position="128"/>
    </location>
</feature>
<feature type="region of interest" description="Disordered" evidence="1">
    <location>
        <begin position="30"/>
        <end position="66"/>
    </location>
</feature>
<dbReference type="eggNOG" id="ENOG502R9NZ">
    <property type="taxonomic scope" value="Eukaryota"/>
</dbReference>
<feature type="compositionally biased region" description="Low complexity" evidence="1">
    <location>
        <begin position="48"/>
        <end position="62"/>
    </location>
</feature>
<gene>
    <name evidence="2" type="ORF">sr13422</name>
</gene>
<dbReference type="AlphaFoldDB" id="E6ZZW4"/>
<evidence type="ECO:0000313" key="3">
    <source>
        <dbReference type="Proteomes" id="UP000008867"/>
    </source>
</evidence>
<reference evidence="2 3" key="1">
    <citation type="journal article" date="2010" name="Science">
        <title>Pathogenicity determinants in smut fungi revealed by genome comparison.</title>
        <authorList>
            <person name="Schirawski J."/>
            <person name="Mannhaupt G."/>
            <person name="Muench K."/>
            <person name="Brefort T."/>
            <person name="Schipper K."/>
            <person name="Doehlemann G."/>
            <person name="Di Stasio M."/>
            <person name="Roessel N."/>
            <person name="Mendoza-Mendoza A."/>
            <person name="Pester D."/>
            <person name="Mueller O."/>
            <person name="Winterberg B."/>
            <person name="Meyer E."/>
            <person name="Ghareeb H."/>
            <person name="Wollenberg T."/>
            <person name="Muensterkoetter M."/>
            <person name="Wong P."/>
            <person name="Walter M."/>
            <person name="Stukenbrock E."/>
            <person name="Gueldener U."/>
            <person name="Kahmann R."/>
        </authorList>
    </citation>
    <scope>NUCLEOTIDE SEQUENCE [LARGE SCALE GENOMIC DNA]</scope>
    <source>
        <strain evidence="3">SRZ2</strain>
    </source>
</reference>
<keyword evidence="3" id="KW-1185">Reference proteome</keyword>
<dbReference type="EMBL" id="FQ311470">
    <property type="protein sequence ID" value="CBQ72794.1"/>
    <property type="molecule type" value="Genomic_DNA"/>
</dbReference>
<proteinExistence type="predicted"/>
<organism evidence="2 3">
    <name type="scientific">Sporisorium reilianum (strain SRZ2)</name>
    <name type="common">Maize head smut fungus</name>
    <dbReference type="NCBI Taxonomy" id="999809"/>
    <lineage>
        <taxon>Eukaryota</taxon>
        <taxon>Fungi</taxon>
        <taxon>Dikarya</taxon>
        <taxon>Basidiomycota</taxon>
        <taxon>Ustilaginomycotina</taxon>
        <taxon>Ustilaginomycetes</taxon>
        <taxon>Ustilaginales</taxon>
        <taxon>Ustilaginaceae</taxon>
        <taxon>Sporisorium</taxon>
    </lineage>
</organism>
<evidence type="ECO:0000313" key="2">
    <source>
        <dbReference type="EMBL" id="CBQ72794.1"/>
    </source>
</evidence>
<accession>E6ZZW4</accession>
<dbReference type="Proteomes" id="UP000008867">
    <property type="component" value="Chromosome 5"/>
</dbReference>
<name>E6ZZW4_SPORE</name>
<feature type="region of interest" description="Disordered" evidence="1">
    <location>
        <begin position="113"/>
        <end position="132"/>
    </location>
</feature>
<dbReference type="OrthoDB" id="2556629at2759"/>
<dbReference type="VEuPathDB" id="FungiDB:sr13422"/>
<protein>
    <submittedName>
        <fullName evidence="2">Uncharacterized protein</fullName>
    </submittedName>
</protein>
<evidence type="ECO:0000256" key="1">
    <source>
        <dbReference type="SAM" id="MobiDB-lite"/>
    </source>
</evidence>
<sequence>MVNFGLTSYVRPAIDFLLALVDTDLDAGHNASPAQQSVHTPPPQILDASNTASSGSASATRTQPLAEANRVSVTRGQTFLEACTAPMNTRVFTIKVDPDEQLVELATAPCDPAETVTSAPSEASSSAAITKKRRRKVHAQPVKLIWSHFDLPDAYMFNRKPFSMRKMTHVTTLSTDLGDNLFAQRLDLDSKAQIVKALANLPSLSDKPVATFTAPELLVSCSNQRDLAVLFKRIEETGTIGPYHAKIKMKGLPFLPAFWLFKGLPIHLGKNKLRADIQSYIVRNEATFGKWRVVYASWQTKPPVHVSIFTGDLVIVTDAETVARADNQAAPVFHGCVPQRVHSIRNLSGFSSTN</sequence>
<dbReference type="HOGENOM" id="CLU_783404_0_0_1"/>